<evidence type="ECO:0000313" key="2">
    <source>
        <dbReference type="Proteomes" id="UP000314986"/>
    </source>
</evidence>
<dbReference type="AlphaFoldDB" id="A0A4W3ITM1"/>
<organism evidence="1 2">
    <name type="scientific">Callorhinchus milii</name>
    <name type="common">Ghost shark</name>
    <dbReference type="NCBI Taxonomy" id="7868"/>
    <lineage>
        <taxon>Eukaryota</taxon>
        <taxon>Metazoa</taxon>
        <taxon>Chordata</taxon>
        <taxon>Craniata</taxon>
        <taxon>Vertebrata</taxon>
        <taxon>Chondrichthyes</taxon>
        <taxon>Holocephali</taxon>
        <taxon>Chimaeriformes</taxon>
        <taxon>Callorhinchidae</taxon>
        <taxon>Callorhinchus</taxon>
    </lineage>
</organism>
<sequence>MMSRIRRRYGAPWCPIPLVYSELEEWLDSKSSTKSKIPNVIKMRQIVEMAFTIYPPQGASLGEWAPQRSTWVRPVIDGVEGQKYLLYGHPVLKETNIQVVAQLVTKAMRESKMKLSFIQTTSRIEH</sequence>
<dbReference type="PANTHER" id="PTHR35978">
    <property type="entry name" value="IQ DOMAIN-CONTAINING PROTEIN M"/>
    <property type="match status" value="1"/>
</dbReference>
<name>A0A4W3ITM1_CALMI</name>
<reference evidence="1" key="4">
    <citation type="submission" date="2025-08" db="UniProtKB">
        <authorList>
            <consortium name="Ensembl"/>
        </authorList>
    </citation>
    <scope>IDENTIFICATION</scope>
</reference>
<reference evidence="2" key="3">
    <citation type="journal article" date="2014" name="Nature">
        <title>Elephant shark genome provides unique insights into gnathostome evolution.</title>
        <authorList>
            <consortium name="International Elephant Shark Genome Sequencing Consortium"/>
            <person name="Venkatesh B."/>
            <person name="Lee A.P."/>
            <person name="Ravi V."/>
            <person name="Maurya A.K."/>
            <person name="Lian M.M."/>
            <person name="Swann J.B."/>
            <person name="Ohta Y."/>
            <person name="Flajnik M.F."/>
            <person name="Sutoh Y."/>
            <person name="Kasahara M."/>
            <person name="Hoon S."/>
            <person name="Gangu V."/>
            <person name="Roy S.W."/>
            <person name="Irimia M."/>
            <person name="Korzh V."/>
            <person name="Kondrychyn I."/>
            <person name="Lim Z.W."/>
            <person name="Tay B.H."/>
            <person name="Tohari S."/>
            <person name="Kong K.W."/>
            <person name="Ho S."/>
            <person name="Lorente-Galdos B."/>
            <person name="Quilez J."/>
            <person name="Marques-Bonet T."/>
            <person name="Raney B.J."/>
            <person name="Ingham P.W."/>
            <person name="Tay A."/>
            <person name="Hillier L.W."/>
            <person name="Minx P."/>
            <person name="Boehm T."/>
            <person name="Wilson R.K."/>
            <person name="Brenner S."/>
            <person name="Warren W.C."/>
        </authorList>
    </citation>
    <scope>NUCLEOTIDE SEQUENCE [LARGE SCALE GENOMIC DNA]</scope>
</reference>
<reference evidence="2" key="1">
    <citation type="journal article" date="2006" name="Science">
        <title>Ancient noncoding elements conserved in the human genome.</title>
        <authorList>
            <person name="Venkatesh B."/>
            <person name="Kirkness E.F."/>
            <person name="Loh Y.H."/>
            <person name="Halpern A.L."/>
            <person name="Lee A.P."/>
            <person name="Johnson J."/>
            <person name="Dandona N."/>
            <person name="Viswanathan L.D."/>
            <person name="Tay A."/>
            <person name="Venter J.C."/>
            <person name="Strausberg R.L."/>
            <person name="Brenner S."/>
        </authorList>
    </citation>
    <scope>NUCLEOTIDE SEQUENCE [LARGE SCALE GENOMIC DNA]</scope>
</reference>
<keyword evidence="2" id="KW-1185">Reference proteome</keyword>
<dbReference type="GeneTree" id="ENSGT01050000247190"/>
<dbReference type="Ensembl" id="ENSCMIT00000024418.1">
    <property type="protein sequence ID" value="ENSCMIP00000024015.1"/>
    <property type="gene ID" value="ENSCMIG00000010679.1"/>
</dbReference>
<evidence type="ECO:0000313" key="1">
    <source>
        <dbReference type="Ensembl" id="ENSCMIP00000024015.1"/>
    </source>
</evidence>
<reference evidence="1" key="5">
    <citation type="submission" date="2025-09" db="UniProtKB">
        <authorList>
            <consortium name="Ensembl"/>
        </authorList>
    </citation>
    <scope>IDENTIFICATION</scope>
</reference>
<reference evidence="2" key="2">
    <citation type="journal article" date="2007" name="PLoS Biol.">
        <title>Survey sequencing and comparative analysis of the elephant shark (Callorhinchus milii) genome.</title>
        <authorList>
            <person name="Venkatesh B."/>
            <person name="Kirkness E.F."/>
            <person name="Loh Y.H."/>
            <person name="Halpern A.L."/>
            <person name="Lee A.P."/>
            <person name="Johnson J."/>
            <person name="Dandona N."/>
            <person name="Viswanathan L.D."/>
            <person name="Tay A."/>
            <person name="Venter J.C."/>
            <person name="Strausberg R.L."/>
            <person name="Brenner S."/>
        </authorList>
    </citation>
    <scope>NUCLEOTIDE SEQUENCE [LARGE SCALE GENOMIC DNA]</scope>
</reference>
<dbReference type="Proteomes" id="UP000314986">
    <property type="component" value="Unassembled WGS sequence"/>
</dbReference>
<accession>A0A4W3ITM1</accession>
<dbReference type="PANTHER" id="PTHR35978:SF1">
    <property type="entry name" value="IQ DOMAIN-CONTAINING PROTEIN M"/>
    <property type="match status" value="1"/>
</dbReference>
<protein>
    <submittedName>
        <fullName evidence="1">Uncharacterized protein</fullName>
    </submittedName>
</protein>
<proteinExistence type="predicted"/>